<evidence type="ECO:0000256" key="1">
    <source>
        <dbReference type="SAM" id="SignalP"/>
    </source>
</evidence>
<organism evidence="2 3">
    <name type="scientific">Photobacterium sp. (strain ATCC 43367)</name>
    <dbReference type="NCBI Taxonomy" id="379097"/>
    <lineage>
        <taxon>Bacteria</taxon>
        <taxon>Pseudomonadati</taxon>
        <taxon>Pseudomonadota</taxon>
        <taxon>Gammaproteobacteria</taxon>
        <taxon>Vibrionales</taxon>
        <taxon>Vibrionaceae</taxon>
        <taxon>Vibrio</taxon>
        <taxon>Vibrio oreintalis group</taxon>
    </lineage>
</organism>
<dbReference type="Proteomes" id="UP000030451">
    <property type="component" value="Unassembled WGS sequence"/>
</dbReference>
<feature type="chain" id="PRO_5002011138" description="Lipoprotein" evidence="1">
    <location>
        <begin position="18"/>
        <end position="238"/>
    </location>
</feature>
<evidence type="ECO:0008006" key="4">
    <source>
        <dbReference type="Google" id="ProtNLM"/>
    </source>
</evidence>
<gene>
    <name evidence="2" type="ORF">NM06_12825</name>
</gene>
<dbReference type="OrthoDB" id="5869471at2"/>
<evidence type="ECO:0000313" key="3">
    <source>
        <dbReference type="Proteomes" id="UP000030451"/>
    </source>
</evidence>
<feature type="signal peptide" evidence="1">
    <location>
        <begin position="1"/>
        <end position="17"/>
    </location>
</feature>
<dbReference type="AlphaFoldDB" id="A0A0A5HXT2"/>
<keyword evidence="1" id="KW-0732">Signal</keyword>
<accession>A0A0A5HXT2</accession>
<reference evidence="2 3" key="1">
    <citation type="submission" date="2014-10" db="EMBL/GenBank/DDBJ databases">
        <title>Genome sequencing of Vibrio sinaloensis T08.</title>
        <authorList>
            <person name="Chan K.-G."/>
            <person name="Mohamad N.I."/>
        </authorList>
    </citation>
    <scope>NUCLEOTIDE SEQUENCE [LARGE SCALE GENOMIC DNA]</scope>
    <source>
        <strain evidence="2 3">T08</strain>
    </source>
</reference>
<proteinExistence type="predicted"/>
<sequence length="238" mass="26747">MKYLSACLSLVATSLFASTDLQECLVGTDMNPGDRFSHEVITTLDGDYKVVNDAATGLQWSYCFIGQSLSSDQQRCEGTPIVAMDLVPLREHHPNVREKAMEFVKRENQRLGETSNLWHLPNIHDLLSIYNQRCVPAYYPMFSHYIGLTAAEIAALKETRIDYSLSAEERQHQAEQAYLGNAYDGLNVSTDSNIPGEDLYFYSLSFSGRDQIVVGNSYTYSMLRLVRKQAPKSTANAH</sequence>
<dbReference type="RefSeq" id="WP_038191362.1">
    <property type="nucleotide sequence ID" value="NZ_JRWP01000026.1"/>
</dbReference>
<protein>
    <recommendedName>
        <fullName evidence="4">Lipoprotein</fullName>
    </recommendedName>
</protein>
<evidence type="ECO:0000313" key="2">
    <source>
        <dbReference type="EMBL" id="KGY08341.1"/>
    </source>
</evidence>
<dbReference type="STRING" id="379097.SE23_08670"/>
<dbReference type="EMBL" id="JRWP01000026">
    <property type="protein sequence ID" value="KGY08341.1"/>
    <property type="molecule type" value="Genomic_DNA"/>
</dbReference>
<name>A0A0A5HXT2_PHOS4</name>
<comment type="caution">
    <text evidence="2">The sequence shown here is derived from an EMBL/GenBank/DDBJ whole genome shotgun (WGS) entry which is preliminary data.</text>
</comment>